<dbReference type="Gene3D" id="3.30.160.250">
    <property type="match status" value="1"/>
</dbReference>
<comment type="caution">
    <text evidence="1">The sequence shown here is derived from an EMBL/GenBank/DDBJ whole genome shotgun (WGS) entry which is preliminary data.</text>
</comment>
<proteinExistence type="predicted"/>
<protein>
    <recommendedName>
        <fullName evidence="3">Type II toxin-antitoxin system HicB family antitoxin</fullName>
    </recommendedName>
</protein>
<evidence type="ECO:0008006" key="3">
    <source>
        <dbReference type="Google" id="ProtNLM"/>
    </source>
</evidence>
<dbReference type="OrthoDB" id="489371at2"/>
<dbReference type="InterPro" id="IPR035069">
    <property type="entry name" value="TTHA1013/TTHA0281-like"/>
</dbReference>
<accession>A0A511R1H5</accession>
<dbReference type="Proteomes" id="UP000321197">
    <property type="component" value="Unassembled WGS sequence"/>
</dbReference>
<gene>
    <name evidence="1" type="ORF">MHY01S_16260</name>
</gene>
<sequence>MVKQKYVYWQEDDLWLGYLEEFPDYWTQGQSEAELRENLIDLYKELTGGHIPNVRRVAELEVA</sequence>
<evidence type="ECO:0000313" key="2">
    <source>
        <dbReference type="Proteomes" id="UP000321197"/>
    </source>
</evidence>
<reference evidence="1 2" key="1">
    <citation type="submission" date="2019-07" db="EMBL/GenBank/DDBJ databases">
        <title>Whole genome shotgun sequence of Meiothermus hypogaeus NBRC 106114.</title>
        <authorList>
            <person name="Hosoyama A."/>
            <person name="Uohara A."/>
            <person name="Ohji S."/>
            <person name="Ichikawa N."/>
        </authorList>
    </citation>
    <scope>NUCLEOTIDE SEQUENCE [LARGE SCALE GENOMIC DNA]</scope>
    <source>
        <strain evidence="1 2">NBRC 106114</strain>
    </source>
</reference>
<name>A0A511R1H5_9DEIN</name>
<organism evidence="1 2">
    <name type="scientific">Meiothermus hypogaeus NBRC 106114</name>
    <dbReference type="NCBI Taxonomy" id="1227553"/>
    <lineage>
        <taxon>Bacteria</taxon>
        <taxon>Thermotogati</taxon>
        <taxon>Deinococcota</taxon>
        <taxon>Deinococci</taxon>
        <taxon>Thermales</taxon>
        <taxon>Thermaceae</taxon>
        <taxon>Meiothermus</taxon>
    </lineage>
</organism>
<dbReference type="AlphaFoldDB" id="A0A511R1H5"/>
<dbReference type="SUPFAM" id="SSF143100">
    <property type="entry name" value="TTHA1013/TTHA0281-like"/>
    <property type="match status" value="1"/>
</dbReference>
<dbReference type="EMBL" id="BJXL01000045">
    <property type="protein sequence ID" value="GEM83460.1"/>
    <property type="molecule type" value="Genomic_DNA"/>
</dbReference>
<evidence type="ECO:0000313" key="1">
    <source>
        <dbReference type="EMBL" id="GEM83460.1"/>
    </source>
</evidence>
<dbReference type="RefSeq" id="WP_119339893.1">
    <property type="nucleotide sequence ID" value="NZ_BJXL01000045.1"/>
</dbReference>